<keyword evidence="7" id="KW-0472">Membrane</keyword>
<dbReference type="AlphaFoldDB" id="A0A835B724"/>
<evidence type="ECO:0000313" key="10">
    <source>
        <dbReference type="Proteomes" id="UP000636709"/>
    </source>
</evidence>
<evidence type="ECO:0000256" key="5">
    <source>
        <dbReference type="ARBA" id="ARBA00022989"/>
    </source>
</evidence>
<evidence type="ECO:0000313" key="9">
    <source>
        <dbReference type="EMBL" id="KAF8674822.1"/>
    </source>
</evidence>
<proteinExistence type="inferred from homology"/>
<keyword evidence="4" id="KW-0999">Mitochondrion inner membrane</keyword>
<dbReference type="EMBL" id="JACEFO010002193">
    <property type="protein sequence ID" value="KAF8674822.1"/>
    <property type="molecule type" value="Genomic_DNA"/>
</dbReference>
<keyword evidence="6" id="KW-0496">Mitochondrion</keyword>
<keyword evidence="3" id="KW-0812">Transmembrane</keyword>
<evidence type="ECO:0000256" key="6">
    <source>
        <dbReference type="ARBA" id="ARBA00023128"/>
    </source>
</evidence>
<evidence type="ECO:0000256" key="2">
    <source>
        <dbReference type="ARBA" id="ARBA00008444"/>
    </source>
</evidence>
<sequence length="311" mass="33131">MDIVSSLLIRRPPVPTSDQPKAHNPRSDYRRKKEHDSELKEKAMVPSTETARSPACCWVPNNPELPAFFVFPSSTPTCLPSCVLNNQHPGGETTYSMDTMSRGTLDLSRNPCPDRIVEDIGVGLGMGALGGGAFHFAKGLYNSPSGYRLAGGATAMRMRAPGVAGGFAVWSGLYSTFDCAFVYARNKEDPWNSIAAGASTGGLLVLRRGLRASAVSAAMGAGLLALMEGAGILINRLNSLRPLPQPEYLPPVMETPAGEGLPLPIVDQELPVPTGLFGGIFGRKKHDHHKVAVKSEVLELDLPGTAVPLFD</sequence>
<evidence type="ECO:0000256" key="1">
    <source>
        <dbReference type="ARBA" id="ARBA00004448"/>
    </source>
</evidence>
<evidence type="ECO:0000256" key="7">
    <source>
        <dbReference type="ARBA" id="ARBA00023136"/>
    </source>
</evidence>
<comment type="caution">
    <text evidence="9">The sequence shown here is derived from an EMBL/GenBank/DDBJ whole genome shotgun (WGS) entry which is preliminary data.</text>
</comment>
<dbReference type="PANTHER" id="PTHR10485">
    <property type="entry name" value="MITOCHONDRIAL IMPORT INNER MEMBRANE TRANSLOCASE SUBUNIT TIM-17"/>
    <property type="match status" value="1"/>
</dbReference>
<dbReference type="Proteomes" id="UP000636709">
    <property type="component" value="Unassembled WGS sequence"/>
</dbReference>
<dbReference type="PANTHER" id="PTHR10485:SF20">
    <property type="entry name" value="MITOCHONDRIAL IMPORT INNER MEMBRANE TRANSLOCASE SUBUNIT TIM17"/>
    <property type="match status" value="1"/>
</dbReference>
<dbReference type="GO" id="GO:0008320">
    <property type="term" value="F:protein transmembrane transporter activity"/>
    <property type="evidence" value="ECO:0007669"/>
    <property type="project" value="TreeGrafter"/>
</dbReference>
<evidence type="ECO:0000256" key="4">
    <source>
        <dbReference type="ARBA" id="ARBA00022792"/>
    </source>
</evidence>
<dbReference type="OrthoDB" id="2261329at2759"/>
<protein>
    <submittedName>
        <fullName evidence="9">Uncharacterized protein</fullName>
    </submittedName>
</protein>
<dbReference type="GO" id="GO:0005744">
    <property type="term" value="C:TIM23 mitochondrial import inner membrane translocase complex"/>
    <property type="evidence" value="ECO:0007669"/>
    <property type="project" value="TreeGrafter"/>
</dbReference>
<dbReference type="Pfam" id="PF02466">
    <property type="entry name" value="Tim17"/>
    <property type="match status" value="1"/>
</dbReference>
<feature type="compositionally biased region" description="Basic and acidic residues" evidence="8">
    <location>
        <begin position="34"/>
        <end position="43"/>
    </location>
</feature>
<accession>A0A835B724</accession>
<reference evidence="9" key="1">
    <citation type="submission" date="2020-07" db="EMBL/GenBank/DDBJ databases">
        <title>Genome sequence and genetic diversity analysis of an under-domesticated orphan crop, white fonio (Digitaria exilis).</title>
        <authorList>
            <person name="Bennetzen J.L."/>
            <person name="Chen S."/>
            <person name="Ma X."/>
            <person name="Wang X."/>
            <person name="Yssel A.E.J."/>
            <person name="Chaluvadi S.R."/>
            <person name="Johnson M."/>
            <person name="Gangashetty P."/>
            <person name="Hamidou F."/>
            <person name="Sanogo M.D."/>
            <person name="Zwaenepoel A."/>
            <person name="Wallace J."/>
            <person name="Van De Peer Y."/>
            <person name="Van Deynze A."/>
        </authorList>
    </citation>
    <scope>NUCLEOTIDE SEQUENCE</scope>
    <source>
        <tissue evidence="9">Leaves</tissue>
    </source>
</reference>
<organism evidence="9 10">
    <name type="scientific">Digitaria exilis</name>
    <dbReference type="NCBI Taxonomy" id="1010633"/>
    <lineage>
        <taxon>Eukaryota</taxon>
        <taxon>Viridiplantae</taxon>
        <taxon>Streptophyta</taxon>
        <taxon>Embryophyta</taxon>
        <taxon>Tracheophyta</taxon>
        <taxon>Spermatophyta</taxon>
        <taxon>Magnoliopsida</taxon>
        <taxon>Liliopsida</taxon>
        <taxon>Poales</taxon>
        <taxon>Poaceae</taxon>
        <taxon>PACMAD clade</taxon>
        <taxon>Panicoideae</taxon>
        <taxon>Panicodae</taxon>
        <taxon>Paniceae</taxon>
        <taxon>Anthephorinae</taxon>
        <taxon>Digitaria</taxon>
    </lineage>
</organism>
<keyword evidence="5" id="KW-1133">Transmembrane helix</keyword>
<dbReference type="GO" id="GO:0030150">
    <property type="term" value="P:protein import into mitochondrial matrix"/>
    <property type="evidence" value="ECO:0007669"/>
    <property type="project" value="TreeGrafter"/>
</dbReference>
<evidence type="ECO:0000256" key="3">
    <source>
        <dbReference type="ARBA" id="ARBA00022692"/>
    </source>
</evidence>
<name>A0A835B724_9POAL</name>
<comment type="subcellular location">
    <subcellularLocation>
        <location evidence="1">Mitochondrion inner membrane</location>
        <topology evidence="1">Multi-pass membrane protein</topology>
    </subcellularLocation>
</comment>
<feature type="region of interest" description="Disordered" evidence="8">
    <location>
        <begin position="1"/>
        <end position="46"/>
    </location>
</feature>
<comment type="similarity">
    <text evidence="2">Belongs to the Tim17/Tim22/Tim23 family.</text>
</comment>
<gene>
    <name evidence="9" type="ORF">HU200_047950</name>
</gene>
<evidence type="ECO:0000256" key="8">
    <source>
        <dbReference type="SAM" id="MobiDB-lite"/>
    </source>
</evidence>
<keyword evidence="10" id="KW-1185">Reference proteome</keyword>